<evidence type="ECO:0000256" key="2">
    <source>
        <dbReference type="ARBA" id="ARBA00023134"/>
    </source>
</evidence>
<dbReference type="AlphaFoldDB" id="A0A6P7U2H9"/>
<keyword evidence="3" id="KW-1185">Reference proteome</keyword>
<dbReference type="SUPFAM" id="SSF52540">
    <property type="entry name" value="P-loop containing nucleoside triphosphate hydrolases"/>
    <property type="match status" value="1"/>
</dbReference>
<organism evidence="3 4">
    <name type="scientific">Octopus sinensis</name>
    <name type="common">East Asian common octopus</name>
    <dbReference type="NCBI Taxonomy" id="2607531"/>
    <lineage>
        <taxon>Eukaryota</taxon>
        <taxon>Metazoa</taxon>
        <taxon>Spiralia</taxon>
        <taxon>Lophotrochozoa</taxon>
        <taxon>Mollusca</taxon>
        <taxon>Cephalopoda</taxon>
        <taxon>Coleoidea</taxon>
        <taxon>Octopodiformes</taxon>
        <taxon>Octopoda</taxon>
        <taxon>Incirrata</taxon>
        <taxon>Octopodidae</taxon>
        <taxon>Octopus</taxon>
    </lineage>
</organism>
<dbReference type="SMART" id="SM00175">
    <property type="entry name" value="RAB"/>
    <property type="match status" value="1"/>
</dbReference>
<gene>
    <name evidence="4" type="primary">LOC115228804</name>
</gene>
<dbReference type="Proteomes" id="UP000515154">
    <property type="component" value="Unplaced"/>
</dbReference>
<proteinExistence type="predicted"/>
<dbReference type="GO" id="GO:0007165">
    <property type="term" value="P:signal transduction"/>
    <property type="evidence" value="ECO:0007669"/>
    <property type="project" value="InterPro"/>
</dbReference>
<reference evidence="4" key="1">
    <citation type="submission" date="2025-08" db="UniProtKB">
        <authorList>
            <consortium name="RefSeq"/>
        </authorList>
    </citation>
    <scope>IDENTIFICATION</scope>
</reference>
<dbReference type="PRINTS" id="PR00449">
    <property type="entry name" value="RASTRNSFRMNG"/>
</dbReference>
<dbReference type="Gene3D" id="3.40.50.300">
    <property type="entry name" value="P-loop containing nucleotide triphosphate hydrolases"/>
    <property type="match status" value="1"/>
</dbReference>
<dbReference type="InterPro" id="IPR005225">
    <property type="entry name" value="Small_GTP-bd"/>
</dbReference>
<dbReference type="CDD" id="cd00876">
    <property type="entry name" value="Ras"/>
    <property type="match status" value="1"/>
</dbReference>
<evidence type="ECO:0000256" key="1">
    <source>
        <dbReference type="ARBA" id="ARBA00022741"/>
    </source>
</evidence>
<dbReference type="NCBIfam" id="TIGR00231">
    <property type="entry name" value="small_GTP"/>
    <property type="match status" value="1"/>
</dbReference>
<dbReference type="SMART" id="SM00174">
    <property type="entry name" value="RHO"/>
    <property type="match status" value="1"/>
</dbReference>
<dbReference type="InterPro" id="IPR001806">
    <property type="entry name" value="Small_GTPase"/>
</dbReference>
<protein>
    <submittedName>
        <fullName evidence="4">GTPase HRas-like</fullName>
    </submittedName>
</protein>
<sequence>MEEHNIVVMGSGGVGKSALTMQFTQDIFVIKYDPTIEDSYCRNKVIDNKECALEILDTAGTEQFYSVYEMYMRKGDGFLLVYSVSEPQTFDWAQNLYKQIQEYHAPNKVPAVIVGNKCDMESSRKVSTANLLTLGKTLGIPVFETSAKTAVNVERAFCEIVRLIRSKKRSLKYTSKRKCTII</sequence>
<keyword evidence="2" id="KW-0342">GTP-binding</keyword>
<dbReference type="PROSITE" id="PS51421">
    <property type="entry name" value="RAS"/>
    <property type="match status" value="1"/>
</dbReference>
<dbReference type="InterPro" id="IPR020849">
    <property type="entry name" value="Small_GTPase_Ras-type"/>
</dbReference>
<dbReference type="PROSITE" id="PS51419">
    <property type="entry name" value="RAB"/>
    <property type="match status" value="1"/>
</dbReference>
<name>A0A6P7U2H9_9MOLL</name>
<dbReference type="RefSeq" id="XP_029655151.1">
    <property type="nucleotide sequence ID" value="XM_029799291.1"/>
</dbReference>
<dbReference type="SMART" id="SM00173">
    <property type="entry name" value="RAS"/>
    <property type="match status" value="1"/>
</dbReference>
<evidence type="ECO:0000313" key="4">
    <source>
        <dbReference type="RefSeq" id="XP_029655151.1"/>
    </source>
</evidence>
<dbReference type="KEGG" id="osn:115228804"/>
<dbReference type="FunFam" id="3.40.50.300:FF:001423">
    <property type="entry name" value="Ras family GTPase"/>
    <property type="match status" value="1"/>
</dbReference>
<dbReference type="InterPro" id="IPR027417">
    <property type="entry name" value="P-loop_NTPase"/>
</dbReference>
<accession>A0A6P7U2H9</accession>
<dbReference type="GO" id="GO:0016020">
    <property type="term" value="C:membrane"/>
    <property type="evidence" value="ECO:0007669"/>
    <property type="project" value="InterPro"/>
</dbReference>
<evidence type="ECO:0000313" key="3">
    <source>
        <dbReference type="Proteomes" id="UP000515154"/>
    </source>
</evidence>
<dbReference type="GO" id="GO:0003924">
    <property type="term" value="F:GTPase activity"/>
    <property type="evidence" value="ECO:0007669"/>
    <property type="project" value="InterPro"/>
</dbReference>
<dbReference type="PANTHER" id="PTHR24070">
    <property type="entry name" value="RAS, DI-RAS, AND RHEB FAMILY MEMBERS OF SMALL GTPASE SUPERFAMILY"/>
    <property type="match status" value="1"/>
</dbReference>
<dbReference type="Pfam" id="PF00071">
    <property type="entry name" value="Ras"/>
    <property type="match status" value="1"/>
</dbReference>
<dbReference type="GO" id="GO:0005525">
    <property type="term" value="F:GTP binding"/>
    <property type="evidence" value="ECO:0007669"/>
    <property type="project" value="UniProtKB-KW"/>
</dbReference>
<keyword evidence="1" id="KW-0547">Nucleotide-binding</keyword>